<name>A0ABD6CHK6_9EURY</name>
<dbReference type="RefSeq" id="WP_247378389.1">
    <property type="nucleotide sequence ID" value="NZ_JALLGV010000005.1"/>
</dbReference>
<proteinExistence type="predicted"/>
<evidence type="ECO:0000313" key="1">
    <source>
        <dbReference type="EMBL" id="MFD1588732.1"/>
    </source>
</evidence>
<organism evidence="1 2">
    <name type="scientific">Halorientalis brevis</name>
    <dbReference type="NCBI Taxonomy" id="1126241"/>
    <lineage>
        <taxon>Archaea</taxon>
        <taxon>Methanobacteriati</taxon>
        <taxon>Methanobacteriota</taxon>
        <taxon>Stenosarchaea group</taxon>
        <taxon>Halobacteria</taxon>
        <taxon>Halobacteriales</taxon>
        <taxon>Haloarculaceae</taxon>
        <taxon>Halorientalis</taxon>
    </lineage>
</organism>
<keyword evidence="2" id="KW-1185">Reference proteome</keyword>
<protein>
    <submittedName>
        <fullName evidence="1">Uncharacterized protein</fullName>
    </submittedName>
</protein>
<comment type="caution">
    <text evidence="1">The sequence shown here is derived from an EMBL/GenBank/DDBJ whole genome shotgun (WGS) entry which is preliminary data.</text>
</comment>
<sequence length="63" mass="7361">MNFDDWPLEQRIDYVTGFIGRAELIRRSLHLSGYNPGDITPGYRMRKDELAAIYLTLRRCANT</sequence>
<dbReference type="EMBL" id="JBHUDJ010000014">
    <property type="protein sequence ID" value="MFD1588732.1"/>
    <property type="molecule type" value="Genomic_DNA"/>
</dbReference>
<dbReference type="AlphaFoldDB" id="A0ABD6CHK6"/>
<gene>
    <name evidence="1" type="ORF">ACFR9U_17270</name>
</gene>
<evidence type="ECO:0000313" key="2">
    <source>
        <dbReference type="Proteomes" id="UP001597119"/>
    </source>
</evidence>
<accession>A0ABD6CHK6</accession>
<dbReference type="Proteomes" id="UP001597119">
    <property type="component" value="Unassembled WGS sequence"/>
</dbReference>
<reference evidence="1 2" key="1">
    <citation type="journal article" date="2019" name="Int. J. Syst. Evol. Microbiol.">
        <title>The Global Catalogue of Microorganisms (GCM) 10K type strain sequencing project: providing services to taxonomists for standard genome sequencing and annotation.</title>
        <authorList>
            <consortium name="The Broad Institute Genomics Platform"/>
            <consortium name="The Broad Institute Genome Sequencing Center for Infectious Disease"/>
            <person name="Wu L."/>
            <person name="Ma J."/>
        </authorList>
    </citation>
    <scope>NUCLEOTIDE SEQUENCE [LARGE SCALE GENOMIC DNA]</scope>
    <source>
        <strain evidence="1 2">CGMCC 1.12125</strain>
    </source>
</reference>